<feature type="DNA-binding region" description="HMG box" evidence="2">
    <location>
        <begin position="16"/>
        <end position="84"/>
    </location>
</feature>
<evidence type="ECO:0000313" key="7">
    <source>
        <dbReference type="EMBL" id="CAF1254383.1"/>
    </source>
</evidence>
<dbReference type="InterPro" id="IPR036910">
    <property type="entry name" value="HMG_box_dom_sf"/>
</dbReference>
<evidence type="ECO:0000313" key="6">
    <source>
        <dbReference type="EMBL" id="CAF1152896.1"/>
    </source>
</evidence>
<evidence type="ECO:0000256" key="3">
    <source>
        <dbReference type="SAM" id="MobiDB-lite"/>
    </source>
</evidence>
<dbReference type="Gene3D" id="1.10.30.10">
    <property type="entry name" value="High mobility group box domain"/>
    <property type="match status" value="1"/>
</dbReference>
<dbReference type="PROSITE" id="PS50118">
    <property type="entry name" value="HMG_BOX_2"/>
    <property type="match status" value="1"/>
</dbReference>
<dbReference type="AlphaFoldDB" id="A0A815AAY0"/>
<feature type="region of interest" description="Disordered" evidence="3">
    <location>
        <begin position="1"/>
        <end position="22"/>
    </location>
</feature>
<feature type="compositionally biased region" description="Basic residues" evidence="3">
    <location>
        <begin position="1"/>
        <end position="11"/>
    </location>
</feature>
<evidence type="ECO:0000313" key="8">
    <source>
        <dbReference type="Proteomes" id="UP000663832"/>
    </source>
</evidence>
<dbReference type="PANTHER" id="PTHR48112">
    <property type="entry name" value="HIGH MOBILITY GROUP PROTEIN DSP1"/>
    <property type="match status" value="1"/>
</dbReference>
<dbReference type="SMART" id="SM00398">
    <property type="entry name" value="HMG"/>
    <property type="match status" value="1"/>
</dbReference>
<dbReference type="EMBL" id="CAJNOM010000155">
    <property type="protein sequence ID" value="CAF1152896.1"/>
    <property type="molecule type" value="Genomic_DNA"/>
</dbReference>
<feature type="compositionally biased region" description="Basic and acidic residues" evidence="3">
    <location>
        <begin position="76"/>
        <end position="91"/>
    </location>
</feature>
<dbReference type="GO" id="GO:0003677">
    <property type="term" value="F:DNA binding"/>
    <property type="evidence" value="ECO:0007669"/>
    <property type="project" value="UniProtKB-UniRule"/>
</dbReference>
<evidence type="ECO:0000313" key="5">
    <source>
        <dbReference type="EMBL" id="CAF1099075.1"/>
    </source>
</evidence>
<reference evidence="7" key="1">
    <citation type="submission" date="2021-02" db="EMBL/GenBank/DDBJ databases">
        <authorList>
            <person name="Nowell W R."/>
        </authorList>
    </citation>
    <scope>NUCLEOTIDE SEQUENCE</scope>
</reference>
<dbReference type="OrthoDB" id="498543at2759"/>
<sequence length="100" mass="12279">MARRSNQKRNHDRNAPKRPSAAWRLFFDDHREEFTKQNPKSSYHKISKKLGEMWRQSDDATKRRYQKQYETNQAEYDEKMEVYTKDRENKKSQSSVEYNN</sequence>
<dbReference type="Pfam" id="PF00505">
    <property type="entry name" value="HMG_box"/>
    <property type="match status" value="1"/>
</dbReference>
<keyword evidence="2" id="KW-0539">Nucleus</keyword>
<keyword evidence="1 2" id="KW-0238">DNA-binding</keyword>
<organism evidence="7 8">
    <name type="scientific">Adineta steineri</name>
    <dbReference type="NCBI Taxonomy" id="433720"/>
    <lineage>
        <taxon>Eukaryota</taxon>
        <taxon>Metazoa</taxon>
        <taxon>Spiralia</taxon>
        <taxon>Gnathifera</taxon>
        <taxon>Rotifera</taxon>
        <taxon>Eurotatoria</taxon>
        <taxon>Bdelloidea</taxon>
        <taxon>Adinetida</taxon>
        <taxon>Adinetidae</taxon>
        <taxon>Adineta</taxon>
    </lineage>
</organism>
<evidence type="ECO:0000256" key="1">
    <source>
        <dbReference type="ARBA" id="ARBA00023125"/>
    </source>
</evidence>
<dbReference type="GO" id="GO:0005634">
    <property type="term" value="C:nucleus"/>
    <property type="evidence" value="ECO:0007669"/>
    <property type="project" value="UniProtKB-UniRule"/>
</dbReference>
<comment type="caution">
    <text evidence="7">The sequence shown here is derived from an EMBL/GenBank/DDBJ whole genome shotgun (WGS) entry which is preliminary data.</text>
</comment>
<gene>
    <name evidence="5" type="ORF">BJG266_LOCUS21248</name>
    <name evidence="6" type="ORF">QVE165_LOCUS23120</name>
    <name evidence="7" type="ORF">QVE165_LOCUS28692</name>
</gene>
<dbReference type="EMBL" id="CAJNOM010000225">
    <property type="protein sequence ID" value="CAF1254383.1"/>
    <property type="molecule type" value="Genomic_DNA"/>
</dbReference>
<keyword evidence="8" id="KW-1185">Reference proteome</keyword>
<dbReference type="Proteomes" id="UP000663832">
    <property type="component" value="Unassembled WGS sequence"/>
</dbReference>
<dbReference type="Proteomes" id="UP000663877">
    <property type="component" value="Unassembled WGS sequence"/>
</dbReference>
<feature type="region of interest" description="Disordered" evidence="3">
    <location>
        <begin position="54"/>
        <end position="100"/>
    </location>
</feature>
<dbReference type="InterPro" id="IPR009071">
    <property type="entry name" value="HMG_box_dom"/>
</dbReference>
<accession>A0A815AAY0</accession>
<name>A0A815AAY0_9BILA</name>
<dbReference type="PANTHER" id="PTHR48112:SF22">
    <property type="entry name" value="MITOCHONDRIAL TRANSCRIPTION FACTOR A, ISOFORM B"/>
    <property type="match status" value="1"/>
</dbReference>
<evidence type="ECO:0000256" key="2">
    <source>
        <dbReference type="PROSITE-ProRule" id="PRU00267"/>
    </source>
</evidence>
<feature type="domain" description="HMG box" evidence="4">
    <location>
        <begin position="16"/>
        <end position="84"/>
    </location>
</feature>
<protein>
    <recommendedName>
        <fullName evidence="4">HMG box domain-containing protein</fullName>
    </recommendedName>
</protein>
<evidence type="ECO:0000259" key="4">
    <source>
        <dbReference type="PROSITE" id="PS50118"/>
    </source>
</evidence>
<dbReference type="SUPFAM" id="SSF47095">
    <property type="entry name" value="HMG-box"/>
    <property type="match status" value="1"/>
</dbReference>
<proteinExistence type="predicted"/>
<dbReference type="EMBL" id="CAJNOI010000125">
    <property type="protein sequence ID" value="CAF1099075.1"/>
    <property type="molecule type" value="Genomic_DNA"/>
</dbReference>
<dbReference type="InterPro" id="IPR050342">
    <property type="entry name" value="HMGB"/>
</dbReference>